<evidence type="ECO:0000256" key="4">
    <source>
        <dbReference type="ARBA" id="ARBA00022723"/>
    </source>
</evidence>
<feature type="domain" description="PIN" evidence="8">
    <location>
        <begin position="6"/>
        <end position="122"/>
    </location>
</feature>
<evidence type="ECO:0000256" key="3">
    <source>
        <dbReference type="ARBA" id="ARBA00022722"/>
    </source>
</evidence>
<evidence type="ECO:0000313" key="9">
    <source>
        <dbReference type="EMBL" id="TYB33025.1"/>
    </source>
</evidence>
<evidence type="ECO:0000256" key="5">
    <source>
        <dbReference type="ARBA" id="ARBA00022801"/>
    </source>
</evidence>
<name>A0A5D0MM45_FLESI</name>
<evidence type="ECO:0000256" key="6">
    <source>
        <dbReference type="ARBA" id="ARBA00022842"/>
    </source>
</evidence>
<keyword evidence="5" id="KW-0378">Hydrolase</keyword>
<evidence type="ECO:0000256" key="2">
    <source>
        <dbReference type="ARBA" id="ARBA00022649"/>
    </source>
</evidence>
<keyword evidence="3" id="KW-0540">Nuclease</keyword>
<evidence type="ECO:0000256" key="1">
    <source>
        <dbReference type="ARBA" id="ARBA00001946"/>
    </source>
</evidence>
<accession>A0A5D0MM45</accession>
<protein>
    <submittedName>
        <fullName evidence="9">Type II toxin-antitoxin system VapC family toxin</fullName>
    </submittedName>
</protein>
<dbReference type="PANTHER" id="PTHR33653">
    <property type="entry name" value="RIBONUCLEASE VAPC2"/>
    <property type="match status" value="1"/>
</dbReference>
<dbReference type="GO" id="GO:0046872">
    <property type="term" value="F:metal ion binding"/>
    <property type="evidence" value="ECO:0007669"/>
    <property type="project" value="UniProtKB-KW"/>
</dbReference>
<evidence type="ECO:0000256" key="7">
    <source>
        <dbReference type="ARBA" id="ARBA00038093"/>
    </source>
</evidence>
<reference evidence="9 10" key="1">
    <citation type="submission" date="2019-08" db="EMBL/GenBank/DDBJ databases">
        <title>Genomic characterization of a novel candidate phylum (ARYD3) from a high temperature, high salinity tertiary oil reservoir in north central Oklahoma, USA.</title>
        <authorList>
            <person name="Youssef N.H."/>
            <person name="Yadav A."/>
            <person name="Elshahed M.S."/>
        </authorList>
    </citation>
    <scope>NUCLEOTIDE SEQUENCE [LARGE SCALE GENOMIC DNA]</scope>
    <source>
        <strain evidence="9">ARYD1</strain>
    </source>
</reference>
<dbReference type="InterPro" id="IPR050556">
    <property type="entry name" value="Type_II_TA_system_RNase"/>
</dbReference>
<dbReference type="EMBL" id="VSIV01000217">
    <property type="protein sequence ID" value="TYB33025.1"/>
    <property type="molecule type" value="Genomic_DNA"/>
</dbReference>
<keyword evidence="2" id="KW-1277">Toxin-antitoxin system</keyword>
<keyword evidence="6" id="KW-0460">Magnesium</keyword>
<dbReference type="Proteomes" id="UP000323337">
    <property type="component" value="Unassembled WGS sequence"/>
</dbReference>
<gene>
    <name evidence="9" type="ORF">FXF49_08495</name>
</gene>
<dbReference type="InterPro" id="IPR002716">
    <property type="entry name" value="PIN_dom"/>
</dbReference>
<comment type="similarity">
    <text evidence="7">Belongs to the PINc/VapC protein family.</text>
</comment>
<dbReference type="SUPFAM" id="SSF88723">
    <property type="entry name" value="PIN domain-like"/>
    <property type="match status" value="1"/>
</dbReference>
<dbReference type="PANTHER" id="PTHR33653:SF1">
    <property type="entry name" value="RIBONUCLEASE VAPC2"/>
    <property type="match status" value="1"/>
</dbReference>
<dbReference type="Pfam" id="PF01850">
    <property type="entry name" value="PIN"/>
    <property type="match status" value="1"/>
</dbReference>
<dbReference type="InterPro" id="IPR029060">
    <property type="entry name" value="PIN-like_dom_sf"/>
</dbReference>
<proteinExistence type="inferred from homology"/>
<dbReference type="RefSeq" id="WP_303701473.1">
    <property type="nucleotide sequence ID" value="NZ_VSIV01000217.1"/>
</dbReference>
<dbReference type="GO" id="GO:0016787">
    <property type="term" value="F:hydrolase activity"/>
    <property type="evidence" value="ECO:0007669"/>
    <property type="project" value="UniProtKB-KW"/>
</dbReference>
<comment type="caution">
    <text evidence="9">The sequence shown here is derived from an EMBL/GenBank/DDBJ whole genome shotgun (WGS) entry which is preliminary data.</text>
</comment>
<keyword evidence="4" id="KW-0479">Metal-binding</keyword>
<evidence type="ECO:0000313" key="10">
    <source>
        <dbReference type="Proteomes" id="UP000323337"/>
    </source>
</evidence>
<evidence type="ECO:0000259" key="8">
    <source>
        <dbReference type="Pfam" id="PF01850"/>
    </source>
</evidence>
<dbReference type="CDD" id="cd09881">
    <property type="entry name" value="PIN_VapC4-5_FitB-like"/>
    <property type="match status" value="1"/>
</dbReference>
<organism evidence="9 10">
    <name type="scientific">Flexistipes sinusarabici</name>
    <dbReference type="NCBI Taxonomy" id="2352"/>
    <lineage>
        <taxon>Bacteria</taxon>
        <taxon>Pseudomonadati</taxon>
        <taxon>Deferribacterota</taxon>
        <taxon>Deferribacteres</taxon>
        <taxon>Deferribacterales</taxon>
        <taxon>Flexistipitaceae</taxon>
        <taxon>Flexistipes</taxon>
    </lineage>
</organism>
<sequence>MGNRAVLIDTSILINYFRKKDKENTFLYKLFEKDFDLVVSVITLFEYKLGSKDEKFDDFIFNNIKIIDFDKSQGLLASRLYKELKKENKVIEFRDFFIASCSIFLSIPLLTLNKNHFERIKKIEMFDERLLN</sequence>
<dbReference type="Gene3D" id="3.40.50.1010">
    <property type="entry name" value="5'-nuclease"/>
    <property type="match status" value="1"/>
</dbReference>
<dbReference type="GO" id="GO:0004518">
    <property type="term" value="F:nuclease activity"/>
    <property type="evidence" value="ECO:0007669"/>
    <property type="project" value="UniProtKB-KW"/>
</dbReference>
<dbReference type="AlphaFoldDB" id="A0A5D0MM45"/>
<comment type="cofactor">
    <cofactor evidence="1">
        <name>Mg(2+)</name>
        <dbReference type="ChEBI" id="CHEBI:18420"/>
    </cofactor>
</comment>